<evidence type="ECO:0000313" key="7">
    <source>
        <dbReference type="EMBL" id="MCC2136068.1"/>
    </source>
</evidence>
<feature type="domain" description="Diacylglycerol glucosyltransferase N-terminal" evidence="6">
    <location>
        <begin position="14"/>
        <end position="179"/>
    </location>
</feature>
<dbReference type="Proteomes" id="UP001199424">
    <property type="component" value="Unassembled WGS sequence"/>
</dbReference>
<keyword evidence="3" id="KW-0328">Glycosyltransferase</keyword>
<comment type="similarity">
    <text evidence="2">Belongs to the glycosyltransferase 28 family.</text>
</comment>
<dbReference type="EMBL" id="JAJEQC010000002">
    <property type="protein sequence ID" value="MCC2136068.1"/>
    <property type="molecule type" value="Genomic_DNA"/>
</dbReference>
<dbReference type="GO" id="GO:0016758">
    <property type="term" value="F:hexosyltransferase activity"/>
    <property type="evidence" value="ECO:0007669"/>
    <property type="project" value="InterPro"/>
</dbReference>
<evidence type="ECO:0000256" key="1">
    <source>
        <dbReference type="ARBA" id="ARBA00004370"/>
    </source>
</evidence>
<comment type="caution">
    <text evidence="7">The sequence shown here is derived from an EMBL/GenBank/DDBJ whole genome shotgun (WGS) entry which is preliminary data.</text>
</comment>
<evidence type="ECO:0000259" key="6">
    <source>
        <dbReference type="Pfam" id="PF06925"/>
    </source>
</evidence>
<dbReference type="GO" id="GO:0016020">
    <property type="term" value="C:membrane"/>
    <property type="evidence" value="ECO:0007669"/>
    <property type="project" value="UniProtKB-SubCell"/>
</dbReference>
<dbReference type="PANTHER" id="PTHR43025">
    <property type="entry name" value="MONOGALACTOSYLDIACYLGLYCEROL SYNTHASE"/>
    <property type="match status" value="1"/>
</dbReference>
<comment type="subcellular location">
    <subcellularLocation>
        <location evidence="1">Membrane</location>
    </subcellularLocation>
</comment>
<proteinExistence type="inferred from homology"/>
<keyword evidence="4 7" id="KW-0808">Transferase</keyword>
<dbReference type="InterPro" id="IPR007235">
    <property type="entry name" value="Glyco_trans_28_C"/>
</dbReference>
<dbReference type="InterPro" id="IPR009695">
    <property type="entry name" value="Diacylglyc_glucosyltr_N"/>
</dbReference>
<dbReference type="AlphaFoldDB" id="A0AAE3DGP9"/>
<dbReference type="InterPro" id="IPR050519">
    <property type="entry name" value="Glycosyltransf_28_UgtP"/>
</dbReference>
<dbReference type="Gene3D" id="3.40.50.2000">
    <property type="entry name" value="Glycogen Phosphorylase B"/>
    <property type="match status" value="1"/>
</dbReference>
<name>A0AAE3DGP9_9FIRM</name>
<evidence type="ECO:0000256" key="2">
    <source>
        <dbReference type="ARBA" id="ARBA00006962"/>
    </source>
</evidence>
<dbReference type="GO" id="GO:0009247">
    <property type="term" value="P:glycolipid biosynthetic process"/>
    <property type="evidence" value="ECO:0007669"/>
    <property type="project" value="InterPro"/>
</dbReference>
<protein>
    <submittedName>
        <fullName evidence="7">Glycosyl transferase</fullName>
    </submittedName>
</protein>
<evidence type="ECO:0000256" key="3">
    <source>
        <dbReference type="ARBA" id="ARBA00022676"/>
    </source>
</evidence>
<organism evidence="7 8">
    <name type="scientific">Hominenteromicrobium mulieris</name>
    <dbReference type="NCBI Taxonomy" id="2885357"/>
    <lineage>
        <taxon>Bacteria</taxon>
        <taxon>Bacillati</taxon>
        <taxon>Bacillota</taxon>
        <taxon>Clostridia</taxon>
        <taxon>Eubacteriales</taxon>
        <taxon>Oscillospiraceae</taxon>
        <taxon>Hominenteromicrobium</taxon>
    </lineage>
</organism>
<dbReference type="Pfam" id="PF04101">
    <property type="entry name" value="Glyco_tran_28_C"/>
    <property type="match status" value="1"/>
</dbReference>
<gene>
    <name evidence="7" type="ORF">LKD31_03445</name>
</gene>
<evidence type="ECO:0000259" key="5">
    <source>
        <dbReference type="Pfam" id="PF04101"/>
    </source>
</evidence>
<dbReference type="PANTHER" id="PTHR43025:SF3">
    <property type="entry name" value="MONOGALACTOSYLDIACYLGLYCEROL SYNTHASE 1, CHLOROPLASTIC"/>
    <property type="match status" value="1"/>
</dbReference>
<accession>A0AAE3DGP9</accession>
<dbReference type="RefSeq" id="WP_308448639.1">
    <property type="nucleotide sequence ID" value="NZ_JAJEQC010000002.1"/>
</dbReference>
<keyword evidence="8" id="KW-1185">Reference proteome</keyword>
<evidence type="ECO:0000313" key="8">
    <source>
        <dbReference type="Proteomes" id="UP001199424"/>
    </source>
</evidence>
<sequence length="373" mass="40674">MEALILSCSTGGGHNTAAQAVFEALTERGHHAVRMDPYTLVSEELANKVGQTYIKLVQKSPKLFGAVYDLGNAYRKLPGRSPVYHINGKMAPYMQKYLAKHLTDVIVCTHLYPAEILTHMRLNGMETPPFVFIATDYTCVPFTEESDCDLYVTPSPLLSSDFTGRGIPAEKLRPLGIPVRLDFSDDTITKDRAREALNLPKDRRTLLLSGGSMGAGAIINAVRALLPYLKQNANCDLNILCGSNEALFDSVETEFAENGQITPMHSTNKMALYLKASNVFISKPGGLSSTESAAAGVPLVHISPIPGCESRNAEFFAKEGIAVKVENTETELLSAVERLSEPGNAEEMRKRQRAVINQNAAIDICELLETVAQ</sequence>
<feature type="domain" description="Glycosyl transferase family 28 C-terminal" evidence="5">
    <location>
        <begin position="205"/>
        <end position="353"/>
    </location>
</feature>
<evidence type="ECO:0000256" key="4">
    <source>
        <dbReference type="ARBA" id="ARBA00022679"/>
    </source>
</evidence>
<dbReference type="SUPFAM" id="SSF53756">
    <property type="entry name" value="UDP-Glycosyltransferase/glycogen phosphorylase"/>
    <property type="match status" value="1"/>
</dbReference>
<reference evidence="7" key="1">
    <citation type="submission" date="2021-10" db="EMBL/GenBank/DDBJ databases">
        <title>Anaerobic single-cell dispensing facilitates the cultivation of human gut bacteria.</title>
        <authorList>
            <person name="Afrizal A."/>
        </authorList>
    </citation>
    <scope>NUCLEOTIDE SEQUENCE</scope>
    <source>
        <strain evidence="7">CLA-AA-H250</strain>
    </source>
</reference>
<dbReference type="Pfam" id="PF06925">
    <property type="entry name" value="MGDG_synth"/>
    <property type="match status" value="1"/>
</dbReference>